<reference evidence="7 9" key="2">
    <citation type="journal article" date="2014" name="BMC Genomics">
        <title>An improved genome release (version Mt4.0) for the model legume Medicago truncatula.</title>
        <authorList>
            <person name="Tang H."/>
            <person name="Krishnakumar V."/>
            <person name="Bidwell S."/>
            <person name="Rosen B."/>
            <person name="Chan A."/>
            <person name="Zhou S."/>
            <person name="Gentzbittel L."/>
            <person name="Childs K.L."/>
            <person name="Yandell M."/>
            <person name="Gundlach H."/>
            <person name="Mayer K.F."/>
            <person name="Schwartz D.C."/>
            <person name="Town C.D."/>
        </authorList>
    </citation>
    <scope>GENOME REANNOTATION</scope>
    <source>
        <strain evidence="8 9">cv. Jemalong A17</strain>
    </source>
</reference>
<gene>
    <name evidence="7" type="ordered locus">MTR_3g083860</name>
</gene>
<dbReference type="EnsemblPlants" id="AES71893">
    <property type="protein sequence ID" value="AES71893"/>
    <property type="gene ID" value="MTR_3g083860"/>
</dbReference>
<comment type="subcellular location">
    <subcellularLocation>
        <location evidence="1">Membrane</location>
        <topology evidence="1">Multi-pass membrane protein</topology>
    </subcellularLocation>
</comment>
<protein>
    <submittedName>
        <fullName evidence="7">Cation proton exchanger, putative</fullName>
    </submittedName>
</protein>
<dbReference type="InterPro" id="IPR050794">
    <property type="entry name" value="CPA2_transporter"/>
</dbReference>
<keyword evidence="6" id="KW-0812">Transmembrane</keyword>
<keyword evidence="9" id="KW-1185">Reference proteome</keyword>
<dbReference type="InterPro" id="IPR038770">
    <property type="entry name" value="Na+/solute_symporter_sf"/>
</dbReference>
<reference evidence="7 9" key="1">
    <citation type="journal article" date="2011" name="Nature">
        <title>The Medicago genome provides insight into the evolution of rhizobial symbioses.</title>
        <authorList>
            <person name="Young N.D."/>
            <person name="Debelle F."/>
            <person name="Oldroyd G.E."/>
            <person name="Geurts R."/>
            <person name="Cannon S.B."/>
            <person name="Udvardi M.K."/>
            <person name="Benedito V.A."/>
            <person name="Mayer K.F."/>
            <person name="Gouzy J."/>
            <person name="Schoof H."/>
            <person name="Van de Peer Y."/>
            <person name="Proost S."/>
            <person name="Cook D.R."/>
            <person name="Meyers B.C."/>
            <person name="Spannagl M."/>
            <person name="Cheung F."/>
            <person name="De Mita S."/>
            <person name="Krishnakumar V."/>
            <person name="Gundlach H."/>
            <person name="Zhou S."/>
            <person name="Mudge J."/>
            <person name="Bharti A.K."/>
            <person name="Murray J.D."/>
            <person name="Naoumkina M.A."/>
            <person name="Rosen B."/>
            <person name="Silverstein K.A."/>
            <person name="Tang H."/>
            <person name="Rombauts S."/>
            <person name="Zhao P.X."/>
            <person name="Zhou P."/>
            <person name="Barbe V."/>
            <person name="Bardou P."/>
            <person name="Bechner M."/>
            <person name="Bellec A."/>
            <person name="Berger A."/>
            <person name="Berges H."/>
            <person name="Bidwell S."/>
            <person name="Bisseling T."/>
            <person name="Choisne N."/>
            <person name="Couloux A."/>
            <person name="Denny R."/>
            <person name="Deshpande S."/>
            <person name="Dai X."/>
            <person name="Doyle J.J."/>
            <person name="Dudez A.M."/>
            <person name="Farmer A.D."/>
            <person name="Fouteau S."/>
            <person name="Franken C."/>
            <person name="Gibelin C."/>
            <person name="Gish J."/>
            <person name="Goldstein S."/>
            <person name="Gonzalez A.J."/>
            <person name="Green P.J."/>
            <person name="Hallab A."/>
            <person name="Hartog M."/>
            <person name="Hua A."/>
            <person name="Humphray S.J."/>
            <person name="Jeong D.H."/>
            <person name="Jing Y."/>
            <person name="Jocker A."/>
            <person name="Kenton S.M."/>
            <person name="Kim D.J."/>
            <person name="Klee K."/>
            <person name="Lai H."/>
            <person name="Lang C."/>
            <person name="Lin S."/>
            <person name="Macmil S.L."/>
            <person name="Magdelenat G."/>
            <person name="Matthews L."/>
            <person name="McCorrison J."/>
            <person name="Monaghan E.L."/>
            <person name="Mun J.H."/>
            <person name="Najar F.Z."/>
            <person name="Nicholson C."/>
            <person name="Noirot C."/>
            <person name="O'Bleness M."/>
            <person name="Paule C.R."/>
            <person name="Poulain J."/>
            <person name="Prion F."/>
            <person name="Qin B."/>
            <person name="Qu C."/>
            <person name="Retzel E.F."/>
            <person name="Riddle C."/>
            <person name="Sallet E."/>
            <person name="Samain S."/>
            <person name="Samson N."/>
            <person name="Sanders I."/>
            <person name="Saurat O."/>
            <person name="Scarpelli C."/>
            <person name="Schiex T."/>
            <person name="Segurens B."/>
            <person name="Severin A.J."/>
            <person name="Sherrier D.J."/>
            <person name="Shi R."/>
            <person name="Sims S."/>
            <person name="Singer S.R."/>
            <person name="Sinharoy S."/>
            <person name="Sterck L."/>
            <person name="Viollet A."/>
            <person name="Wang B.B."/>
            <person name="Wang K."/>
            <person name="Wang M."/>
            <person name="Wang X."/>
            <person name="Warfsmann J."/>
            <person name="Weissenbach J."/>
            <person name="White D.D."/>
            <person name="White J.D."/>
            <person name="Wiley G.B."/>
            <person name="Wincker P."/>
            <person name="Xing Y."/>
            <person name="Yang L."/>
            <person name="Yao Z."/>
            <person name="Ying F."/>
            <person name="Zhai J."/>
            <person name="Zhou L."/>
            <person name="Zuber A."/>
            <person name="Denarie J."/>
            <person name="Dixon R.A."/>
            <person name="May G.D."/>
            <person name="Schwartz D.C."/>
            <person name="Rogers J."/>
            <person name="Quetier F."/>
            <person name="Town C.D."/>
            <person name="Roe B.A."/>
        </authorList>
    </citation>
    <scope>NUCLEOTIDE SEQUENCE [LARGE SCALE GENOMIC DNA]</scope>
    <source>
        <strain evidence="7">A17</strain>
        <strain evidence="8 9">cv. Jemalong A17</strain>
    </source>
</reference>
<dbReference type="AlphaFoldDB" id="G7JA65"/>
<dbReference type="Gene3D" id="1.20.1530.20">
    <property type="match status" value="1"/>
</dbReference>
<evidence type="ECO:0000313" key="7">
    <source>
        <dbReference type="EMBL" id="AES71893.1"/>
    </source>
</evidence>
<evidence type="ECO:0000256" key="3">
    <source>
        <dbReference type="ARBA" id="ARBA00022538"/>
    </source>
</evidence>
<keyword evidence="4" id="KW-0630">Potassium</keyword>
<dbReference type="EMBL" id="CM001219">
    <property type="protein sequence ID" value="AES71893.1"/>
    <property type="molecule type" value="Genomic_DNA"/>
</dbReference>
<evidence type="ECO:0000256" key="6">
    <source>
        <dbReference type="SAM" id="Phobius"/>
    </source>
</evidence>
<organism evidence="7 9">
    <name type="scientific">Medicago truncatula</name>
    <name type="common">Barrel medic</name>
    <name type="synonym">Medicago tribuloides</name>
    <dbReference type="NCBI Taxonomy" id="3880"/>
    <lineage>
        <taxon>Eukaryota</taxon>
        <taxon>Viridiplantae</taxon>
        <taxon>Streptophyta</taxon>
        <taxon>Embryophyta</taxon>
        <taxon>Tracheophyta</taxon>
        <taxon>Spermatophyta</taxon>
        <taxon>Magnoliopsida</taxon>
        <taxon>eudicotyledons</taxon>
        <taxon>Gunneridae</taxon>
        <taxon>Pentapetalae</taxon>
        <taxon>rosids</taxon>
        <taxon>fabids</taxon>
        <taxon>Fabales</taxon>
        <taxon>Fabaceae</taxon>
        <taxon>Papilionoideae</taxon>
        <taxon>50 kb inversion clade</taxon>
        <taxon>NPAAA clade</taxon>
        <taxon>Hologalegina</taxon>
        <taxon>IRL clade</taxon>
        <taxon>Trifolieae</taxon>
        <taxon>Medicago</taxon>
    </lineage>
</organism>
<proteinExistence type="predicted"/>
<keyword evidence="6" id="KW-1133">Transmembrane helix</keyword>
<dbReference type="eggNOG" id="KOG1650">
    <property type="taxonomic scope" value="Eukaryota"/>
</dbReference>
<evidence type="ECO:0000256" key="2">
    <source>
        <dbReference type="ARBA" id="ARBA00022448"/>
    </source>
</evidence>
<dbReference type="HOGENOM" id="CLU_1196424_0_0_1"/>
<dbReference type="Proteomes" id="UP000002051">
    <property type="component" value="Chromosome 3"/>
</dbReference>
<evidence type="ECO:0000256" key="4">
    <source>
        <dbReference type="ARBA" id="ARBA00022958"/>
    </source>
</evidence>
<accession>G7JA65</accession>
<dbReference type="GO" id="GO:0016020">
    <property type="term" value="C:membrane"/>
    <property type="evidence" value="ECO:0007669"/>
    <property type="project" value="UniProtKB-SubCell"/>
</dbReference>
<evidence type="ECO:0000256" key="5">
    <source>
        <dbReference type="ARBA" id="ARBA00023065"/>
    </source>
</evidence>
<dbReference type="PANTHER" id="PTHR32468">
    <property type="entry name" value="CATION/H + ANTIPORTER"/>
    <property type="match status" value="1"/>
</dbReference>
<name>G7JA65_MEDTR</name>
<keyword evidence="6" id="KW-0472">Membrane</keyword>
<reference evidence="8" key="3">
    <citation type="submission" date="2015-04" db="UniProtKB">
        <authorList>
            <consortium name="EnsemblPlants"/>
        </authorList>
    </citation>
    <scope>IDENTIFICATION</scope>
    <source>
        <strain evidence="8">cv. Jemalong A17</strain>
    </source>
</reference>
<dbReference type="OMA" id="WGGHENG"/>
<feature type="transmembrane region" description="Helical" evidence="6">
    <location>
        <begin position="109"/>
        <end position="132"/>
    </location>
</feature>
<dbReference type="PaxDb" id="3880-AES71893"/>
<dbReference type="PANTHER" id="PTHR32468:SF120">
    <property type="entry name" value="CATION_H+ EXCHANGER 3"/>
    <property type="match status" value="1"/>
</dbReference>
<evidence type="ECO:0000313" key="8">
    <source>
        <dbReference type="EnsemblPlants" id="AES71893"/>
    </source>
</evidence>
<keyword evidence="3" id="KW-0633">Potassium transport</keyword>
<evidence type="ECO:0000256" key="1">
    <source>
        <dbReference type="ARBA" id="ARBA00004141"/>
    </source>
</evidence>
<dbReference type="GO" id="GO:0006813">
    <property type="term" value="P:potassium ion transport"/>
    <property type="evidence" value="ECO:0007669"/>
    <property type="project" value="UniProtKB-KW"/>
</dbReference>
<feature type="transmembrane region" description="Helical" evidence="6">
    <location>
        <begin position="50"/>
        <end position="72"/>
    </location>
</feature>
<sequence>MSINSNDTLFYEIKRLNEAGYKIYLEAPPHIVSDGLWGGHENGRRPMKSFLTLFELQLVIIFALTQICRFLLKSLRLPQFLSQMIVSWIELRPLDAYMGKLFPYGTHEVISSIGMVLFVFINGVQMDFSLIIRTGKRAWIISIIGLLTKPHYVRGTHSLSQFATIASLLSELQIQNSELGRLSLSSALVSDILTTIKVVHLFWLCNNNSHTRMTLKGGFCSCQDMIERVYRV</sequence>
<evidence type="ECO:0000313" key="9">
    <source>
        <dbReference type="Proteomes" id="UP000002051"/>
    </source>
</evidence>
<keyword evidence="2" id="KW-0813">Transport</keyword>
<keyword evidence="5" id="KW-0406">Ion transport</keyword>